<feature type="transmembrane region" description="Helical" evidence="15">
    <location>
        <begin position="91"/>
        <end position="115"/>
    </location>
</feature>
<dbReference type="PANTHER" id="PTHR42985">
    <property type="entry name" value="SODIUM-COUPLED MONOCARBOXYLATE TRANSPORTER"/>
    <property type="match status" value="1"/>
</dbReference>
<dbReference type="AlphaFoldDB" id="A0A210QI59"/>
<feature type="transmembrane region" description="Helical" evidence="15">
    <location>
        <begin position="198"/>
        <end position="216"/>
    </location>
</feature>
<evidence type="ECO:0000256" key="6">
    <source>
        <dbReference type="ARBA" id="ARBA00022989"/>
    </source>
</evidence>
<evidence type="ECO:0000256" key="3">
    <source>
        <dbReference type="ARBA" id="ARBA00022448"/>
    </source>
</evidence>
<dbReference type="PROSITE" id="PS00456">
    <property type="entry name" value="NA_SOLUT_SYMP_1"/>
    <property type="match status" value="1"/>
</dbReference>
<dbReference type="CDD" id="cd11492">
    <property type="entry name" value="SLC5sbd_NIS-SMVT"/>
    <property type="match status" value="1"/>
</dbReference>
<feature type="transmembrane region" description="Helical" evidence="15">
    <location>
        <begin position="136"/>
        <end position="155"/>
    </location>
</feature>
<comment type="similarity">
    <text evidence="2 13">Belongs to the sodium:solute symporter (SSF) (TC 2.A.21) family.</text>
</comment>
<dbReference type="GO" id="GO:0015293">
    <property type="term" value="F:symporter activity"/>
    <property type="evidence" value="ECO:0007669"/>
    <property type="project" value="TreeGrafter"/>
</dbReference>
<proteinExistence type="inferred from homology"/>
<keyword evidence="11" id="KW-0739">Sodium transport</keyword>
<accession>A0A210QI59</accession>
<dbReference type="GO" id="GO:0006814">
    <property type="term" value="P:sodium ion transport"/>
    <property type="evidence" value="ECO:0007669"/>
    <property type="project" value="UniProtKB-KW"/>
</dbReference>
<dbReference type="GO" id="GO:0098660">
    <property type="term" value="P:inorganic ion transmembrane transport"/>
    <property type="evidence" value="ECO:0007669"/>
    <property type="project" value="UniProtKB-ARBA"/>
</dbReference>
<dbReference type="InterPro" id="IPR051163">
    <property type="entry name" value="Sodium:Solute_Symporter_SSF"/>
</dbReference>
<feature type="transmembrane region" description="Helical" evidence="15">
    <location>
        <begin position="526"/>
        <end position="547"/>
    </location>
</feature>
<evidence type="ECO:0000256" key="8">
    <source>
        <dbReference type="ARBA" id="ARBA00023065"/>
    </source>
</evidence>
<dbReference type="EMBL" id="NEDP02003531">
    <property type="protein sequence ID" value="OWF48465.1"/>
    <property type="molecule type" value="Genomic_DNA"/>
</dbReference>
<dbReference type="NCBIfam" id="TIGR00813">
    <property type="entry name" value="sss"/>
    <property type="match status" value="1"/>
</dbReference>
<dbReference type="GO" id="GO:0015075">
    <property type="term" value="F:monoatomic ion transmembrane transporter activity"/>
    <property type="evidence" value="ECO:0007669"/>
    <property type="project" value="UniProtKB-ARBA"/>
</dbReference>
<evidence type="ECO:0000256" key="7">
    <source>
        <dbReference type="ARBA" id="ARBA00023053"/>
    </source>
</evidence>
<comment type="subcellular location">
    <subcellularLocation>
        <location evidence="1">Cell membrane</location>
        <topology evidence="1">Multi-pass membrane protein</topology>
    </subcellularLocation>
</comment>
<keyword evidence="17" id="KW-1185">Reference proteome</keyword>
<name>A0A210QI59_MIZYE</name>
<evidence type="ECO:0000256" key="12">
    <source>
        <dbReference type="ARBA" id="ARBA00036099"/>
    </source>
</evidence>
<protein>
    <submittedName>
        <fullName evidence="16">Sodium-coupled monocarboxylate transporter 2</fullName>
    </submittedName>
</protein>
<keyword evidence="4" id="KW-1003">Cell membrane</keyword>
<evidence type="ECO:0000256" key="1">
    <source>
        <dbReference type="ARBA" id="ARBA00004651"/>
    </source>
</evidence>
<dbReference type="InterPro" id="IPR001734">
    <property type="entry name" value="Na/solute_symporter"/>
</dbReference>
<evidence type="ECO:0000256" key="15">
    <source>
        <dbReference type="SAM" id="Phobius"/>
    </source>
</evidence>
<organism evidence="16 17">
    <name type="scientific">Mizuhopecten yessoensis</name>
    <name type="common">Japanese scallop</name>
    <name type="synonym">Patinopecten yessoensis</name>
    <dbReference type="NCBI Taxonomy" id="6573"/>
    <lineage>
        <taxon>Eukaryota</taxon>
        <taxon>Metazoa</taxon>
        <taxon>Spiralia</taxon>
        <taxon>Lophotrochozoa</taxon>
        <taxon>Mollusca</taxon>
        <taxon>Bivalvia</taxon>
        <taxon>Autobranchia</taxon>
        <taxon>Pteriomorphia</taxon>
        <taxon>Pectinida</taxon>
        <taxon>Pectinoidea</taxon>
        <taxon>Pectinidae</taxon>
        <taxon>Mizuhopecten</taxon>
    </lineage>
</organism>
<reference evidence="16 17" key="1">
    <citation type="journal article" date="2017" name="Nat. Ecol. Evol.">
        <title>Scallop genome provides insights into evolution of bilaterian karyotype and development.</title>
        <authorList>
            <person name="Wang S."/>
            <person name="Zhang J."/>
            <person name="Jiao W."/>
            <person name="Li J."/>
            <person name="Xun X."/>
            <person name="Sun Y."/>
            <person name="Guo X."/>
            <person name="Huan P."/>
            <person name="Dong B."/>
            <person name="Zhang L."/>
            <person name="Hu X."/>
            <person name="Sun X."/>
            <person name="Wang J."/>
            <person name="Zhao C."/>
            <person name="Wang Y."/>
            <person name="Wang D."/>
            <person name="Huang X."/>
            <person name="Wang R."/>
            <person name="Lv J."/>
            <person name="Li Y."/>
            <person name="Zhang Z."/>
            <person name="Liu B."/>
            <person name="Lu W."/>
            <person name="Hui Y."/>
            <person name="Liang J."/>
            <person name="Zhou Z."/>
            <person name="Hou R."/>
            <person name="Li X."/>
            <person name="Liu Y."/>
            <person name="Li H."/>
            <person name="Ning X."/>
            <person name="Lin Y."/>
            <person name="Zhao L."/>
            <person name="Xing Q."/>
            <person name="Dou J."/>
            <person name="Li Y."/>
            <person name="Mao J."/>
            <person name="Guo H."/>
            <person name="Dou H."/>
            <person name="Li T."/>
            <person name="Mu C."/>
            <person name="Jiang W."/>
            <person name="Fu Q."/>
            <person name="Fu X."/>
            <person name="Miao Y."/>
            <person name="Liu J."/>
            <person name="Yu Q."/>
            <person name="Li R."/>
            <person name="Liao H."/>
            <person name="Li X."/>
            <person name="Kong Y."/>
            <person name="Jiang Z."/>
            <person name="Chourrout D."/>
            <person name="Li R."/>
            <person name="Bao Z."/>
        </authorList>
    </citation>
    <scope>NUCLEOTIDE SEQUENCE [LARGE SCALE GENOMIC DNA]</scope>
    <source>
        <strain evidence="16 17">PY_sf001</strain>
    </source>
</reference>
<sequence>MERTYQYNFETNKNVAFNEIDFIVFGATLLASASIGLYYAIRDRKSDDAEDFLLGGRKMHYLPVSLSLLSSFISAITLLGTPAEVYRYNTMYWWITVGFLITAMGAAHIFIPVFYNLKVVSTFKYAELRFGKVTRFSASIIYLVWMMLYMSIVLYGPSLALNAVTGLSLWGSVFAVGLVTIFYTTLGGMKAVVWSDSLQMLIMFAGMMTLLVAGSLKIGGLDKAWQVAERNGRTLLLEFDPDPSTRHTVWNVVIGGGIFWGAIYGINQAQVQRAISVSSMSNMRKAIWLNFPGMAIILTLVCLVGVVMFAYYERCDPVTLGIIKSSDQLIPLFTMDLLGSYHGLPGLVLSCVFSGSLSTISSGLNAVAAVLLEDFVRPFYPRHISGRASTIFSKVTIVVAGLCCIGLAFVVSKLGAILQVAYILFGILGGPLLGLFTLGMLFPWANKWGGLVGHLTALILLMFVGLGTKFNNVVITPPSPVTTSGCYLNATSALTTVAATVASTMTTTAVNQTPKEDPFILYRMSYMWYTSLAVLTTVVVGLLVSFATGATKPEELDPRLICAFFDEFCPWLPEKTRKRLRFGVRHGEEDVKPTDITKSGKVGMVNAAYFTDVDDVSKQRAASSTTLSDTVTKPSGTQSAEPNVMSNTNGVHKTLYPSTEIHSTNL</sequence>
<comment type="catalytic activity">
    <reaction evidence="12">
        <text>iodide(out) + 2 Na(+)(out) = iodide(in) + 2 Na(+)(in)</text>
        <dbReference type="Rhea" id="RHEA:71207"/>
        <dbReference type="ChEBI" id="CHEBI:16382"/>
        <dbReference type="ChEBI" id="CHEBI:29101"/>
    </reaction>
</comment>
<feature type="region of interest" description="Disordered" evidence="14">
    <location>
        <begin position="621"/>
        <end position="666"/>
    </location>
</feature>
<evidence type="ECO:0000256" key="11">
    <source>
        <dbReference type="ARBA" id="ARBA00023201"/>
    </source>
</evidence>
<keyword evidence="10" id="KW-0325">Glycoprotein</keyword>
<evidence type="ECO:0000256" key="13">
    <source>
        <dbReference type="RuleBase" id="RU362091"/>
    </source>
</evidence>
<keyword evidence="7" id="KW-0915">Sodium</keyword>
<evidence type="ECO:0000256" key="4">
    <source>
        <dbReference type="ARBA" id="ARBA00022475"/>
    </source>
</evidence>
<feature type="transmembrane region" description="Helical" evidence="15">
    <location>
        <begin position="61"/>
        <end position="79"/>
    </location>
</feature>
<evidence type="ECO:0000256" key="2">
    <source>
        <dbReference type="ARBA" id="ARBA00006434"/>
    </source>
</evidence>
<dbReference type="GO" id="GO:0005886">
    <property type="term" value="C:plasma membrane"/>
    <property type="evidence" value="ECO:0007669"/>
    <property type="project" value="UniProtKB-SubCell"/>
</dbReference>
<feature type="transmembrane region" description="Helical" evidence="15">
    <location>
        <begin position="487"/>
        <end position="505"/>
    </location>
</feature>
<keyword evidence="3" id="KW-0813">Transport</keyword>
<evidence type="ECO:0000313" key="16">
    <source>
        <dbReference type="EMBL" id="OWF48465.1"/>
    </source>
</evidence>
<dbReference type="PANTHER" id="PTHR42985:SF39">
    <property type="entry name" value="GH10366P"/>
    <property type="match status" value="1"/>
</dbReference>
<dbReference type="InterPro" id="IPR038377">
    <property type="entry name" value="Na/Glc_symporter_sf"/>
</dbReference>
<dbReference type="Pfam" id="PF00474">
    <property type="entry name" value="SSF"/>
    <property type="match status" value="1"/>
</dbReference>
<dbReference type="OrthoDB" id="6132759at2759"/>
<keyword evidence="8" id="KW-0406">Ion transport</keyword>
<keyword evidence="5 15" id="KW-0812">Transmembrane</keyword>
<feature type="transmembrane region" description="Helical" evidence="15">
    <location>
        <begin position="448"/>
        <end position="467"/>
    </location>
</feature>
<keyword evidence="6 15" id="KW-1133">Transmembrane helix</keyword>
<feature type="transmembrane region" description="Helical" evidence="15">
    <location>
        <begin position="287"/>
        <end position="312"/>
    </location>
</feature>
<dbReference type="Gene3D" id="1.20.1730.10">
    <property type="entry name" value="Sodium/glucose cotransporter"/>
    <property type="match status" value="1"/>
</dbReference>
<feature type="transmembrane region" description="Helical" evidence="15">
    <location>
        <begin position="391"/>
        <end position="411"/>
    </location>
</feature>
<feature type="transmembrane region" description="Helical" evidence="15">
    <location>
        <begin position="417"/>
        <end position="441"/>
    </location>
</feature>
<comment type="caution">
    <text evidence="16">The sequence shown here is derived from an EMBL/GenBank/DDBJ whole genome shotgun (WGS) entry which is preliminary data.</text>
</comment>
<evidence type="ECO:0000256" key="9">
    <source>
        <dbReference type="ARBA" id="ARBA00023136"/>
    </source>
</evidence>
<dbReference type="PROSITE" id="PS50283">
    <property type="entry name" value="NA_SOLUT_SYMP_3"/>
    <property type="match status" value="1"/>
</dbReference>
<feature type="transmembrane region" description="Helical" evidence="15">
    <location>
        <begin position="20"/>
        <end position="41"/>
    </location>
</feature>
<evidence type="ECO:0000256" key="5">
    <source>
        <dbReference type="ARBA" id="ARBA00022692"/>
    </source>
</evidence>
<evidence type="ECO:0000256" key="14">
    <source>
        <dbReference type="SAM" id="MobiDB-lite"/>
    </source>
</evidence>
<keyword evidence="9 15" id="KW-0472">Membrane</keyword>
<gene>
    <name evidence="16" type="ORF">KP79_PYT05875</name>
</gene>
<feature type="transmembrane region" description="Helical" evidence="15">
    <location>
        <begin position="248"/>
        <end position="266"/>
    </location>
</feature>
<dbReference type="Proteomes" id="UP000242188">
    <property type="component" value="Unassembled WGS sequence"/>
</dbReference>
<evidence type="ECO:0000256" key="10">
    <source>
        <dbReference type="ARBA" id="ARBA00023180"/>
    </source>
</evidence>
<feature type="transmembrane region" description="Helical" evidence="15">
    <location>
        <begin position="167"/>
        <end position="186"/>
    </location>
</feature>
<evidence type="ECO:0000313" key="17">
    <source>
        <dbReference type="Proteomes" id="UP000242188"/>
    </source>
</evidence>
<dbReference type="InterPro" id="IPR018212">
    <property type="entry name" value="Na/solute_symporter_CS"/>
</dbReference>